<name>A0A0L6UG94_9BASI</name>
<gene>
    <name evidence="1" type="ORF">VP01_6935g2</name>
</gene>
<evidence type="ECO:0000313" key="2">
    <source>
        <dbReference type="Proteomes" id="UP000037035"/>
    </source>
</evidence>
<proteinExistence type="predicted"/>
<dbReference type="OrthoDB" id="2507052at2759"/>
<dbReference type="STRING" id="27349.A0A0L6UG94"/>
<protein>
    <submittedName>
        <fullName evidence="1">Uncharacterized protein</fullName>
    </submittedName>
</protein>
<keyword evidence="2" id="KW-1185">Reference proteome</keyword>
<sequence>MAALKTFRECVAEGAYTYMNVNKGFVDDFELSRQAYKHYVHFTWLRDKRYKFAVNNNFPKRYLEVIKPVQDEYFPEKDVYIVKKLPFRSEAATTFFRQLDLVIKKSEVEDGKKKSSPRRRLRVKNAPNTIFPKAPKGMPLDFYDV</sequence>
<dbReference type="AlphaFoldDB" id="A0A0L6UG94"/>
<reference evidence="1 2" key="1">
    <citation type="submission" date="2015-08" db="EMBL/GenBank/DDBJ databases">
        <title>Next Generation Sequencing and Analysis of the Genome of Puccinia sorghi L Schw, the Causal Agent of Maize Common Rust.</title>
        <authorList>
            <person name="Rochi L."/>
            <person name="Burguener G."/>
            <person name="Darino M."/>
            <person name="Turjanski A."/>
            <person name="Kreff E."/>
            <person name="Dieguez M.J."/>
            <person name="Sacco F."/>
        </authorList>
    </citation>
    <scope>NUCLEOTIDE SEQUENCE [LARGE SCALE GENOMIC DNA]</scope>
    <source>
        <strain evidence="1 2">RO10H11247</strain>
    </source>
</reference>
<evidence type="ECO:0000313" key="1">
    <source>
        <dbReference type="EMBL" id="KNZ46810.1"/>
    </source>
</evidence>
<accession>A0A0L6UG94</accession>
<organism evidence="1 2">
    <name type="scientific">Puccinia sorghi</name>
    <dbReference type="NCBI Taxonomy" id="27349"/>
    <lineage>
        <taxon>Eukaryota</taxon>
        <taxon>Fungi</taxon>
        <taxon>Dikarya</taxon>
        <taxon>Basidiomycota</taxon>
        <taxon>Pucciniomycotina</taxon>
        <taxon>Pucciniomycetes</taxon>
        <taxon>Pucciniales</taxon>
        <taxon>Pucciniaceae</taxon>
        <taxon>Puccinia</taxon>
    </lineage>
</organism>
<dbReference type="Proteomes" id="UP000037035">
    <property type="component" value="Unassembled WGS sequence"/>
</dbReference>
<dbReference type="VEuPathDB" id="FungiDB:VP01_6935g2"/>
<dbReference type="EMBL" id="LAVV01012311">
    <property type="protein sequence ID" value="KNZ46810.1"/>
    <property type="molecule type" value="Genomic_DNA"/>
</dbReference>
<comment type="caution">
    <text evidence="1">The sequence shown here is derived from an EMBL/GenBank/DDBJ whole genome shotgun (WGS) entry which is preliminary data.</text>
</comment>